<gene>
    <name evidence="2" type="ORF">NBRC110019_00090</name>
</gene>
<feature type="transmembrane region" description="Helical" evidence="1">
    <location>
        <begin position="181"/>
        <end position="200"/>
    </location>
</feature>
<accession>A0A9W6B3P5</accession>
<dbReference type="AlphaFoldDB" id="A0A9W6B3P5"/>
<evidence type="ECO:0000313" key="2">
    <source>
        <dbReference type="EMBL" id="GLB50970.1"/>
    </source>
</evidence>
<feature type="transmembrane region" description="Helical" evidence="1">
    <location>
        <begin position="7"/>
        <end position="28"/>
    </location>
</feature>
<feature type="transmembrane region" description="Helical" evidence="1">
    <location>
        <begin position="105"/>
        <end position="124"/>
    </location>
</feature>
<keyword evidence="1" id="KW-1133">Transmembrane helix</keyword>
<dbReference type="EMBL" id="BRVP01000001">
    <property type="protein sequence ID" value="GLB50970.1"/>
    <property type="molecule type" value="Genomic_DNA"/>
</dbReference>
<reference evidence="2" key="1">
    <citation type="submission" date="2022-07" db="EMBL/GenBank/DDBJ databases">
        <title>Taxonomy of Novel Oxalotrophic and Methylotrophic Bacteria.</title>
        <authorList>
            <person name="Sahin N."/>
            <person name="Tani A."/>
        </authorList>
    </citation>
    <scope>NUCLEOTIDE SEQUENCE</scope>
    <source>
        <strain evidence="2">AM327</strain>
    </source>
</reference>
<evidence type="ECO:0000256" key="1">
    <source>
        <dbReference type="SAM" id="Phobius"/>
    </source>
</evidence>
<protein>
    <recommendedName>
        <fullName evidence="4">Transmembrane protein</fullName>
    </recommendedName>
</protein>
<name>A0A9W6B3P5_9FLAO</name>
<evidence type="ECO:0008006" key="4">
    <source>
        <dbReference type="Google" id="ProtNLM"/>
    </source>
</evidence>
<proteinExistence type="predicted"/>
<sequence length="201" mass="22648">MKWFFRSISVVFHPISMPLFGVLLFYRICPIFYSTEIKNATYISIAILTIIVPLLIAIILKKFRFLADYEISNARERILPLFINLLITATILLKLLPKIDAAELYYFFLGILGSTLACLIMAIFKVKASIHMTGISGLMMFIIGLGIHYAIDITLLLALLIIAAGFVASSRLYLKAHSNTELIIGIITGILPQLLTFQYWL</sequence>
<organism evidence="2 3">
    <name type="scientific">Neptunitalea chrysea</name>
    <dbReference type="NCBI Taxonomy" id="1647581"/>
    <lineage>
        <taxon>Bacteria</taxon>
        <taxon>Pseudomonadati</taxon>
        <taxon>Bacteroidota</taxon>
        <taxon>Flavobacteriia</taxon>
        <taxon>Flavobacteriales</taxon>
        <taxon>Flavobacteriaceae</taxon>
        <taxon>Neptunitalea</taxon>
    </lineage>
</organism>
<comment type="caution">
    <text evidence="2">The sequence shown here is derived from an EMBL/GenBank/DDBJ whole genome shotgun (WGS) entry which is preliminary data.</text>
</comment>
<evidence type="ECO:0000313" key="3">
    <source>
        <dbReference type="Proteomes" id="UP001143545"/>
    </source>
</evidence>
<feature type="transmembrane region" description="Helical" evidence="1">
    <location>
        <begin position="40"/>
        <end position="60"/>
    </location>
</feature>
<dbReference type="Proteomes" id="UP001143545">
    <property type="component" value="Unassembled WGS sequence"/>
</dbReference>
<feature type="transmembrane region" description="Helical" evidence="1">
    <location>
        <begin position="155"/>
        <end position="174"/>
    </location>
</feature>
<feature type="transmembrane region" description="Helical" evidence="1">
    <location>
        <begin position="81"/>
        <end position="99"/>
    </location>
</feature>
<dbReference type="RefSeq" id="WP_281751037.1">
    <property type="nucleotide sequence ID" value="NZ_BRVP01000001.1"/>
</dbReference>
<keyword evidence="3" id="KW-1185">Reference proteome</keyword>
<keyword evidence="1" id="KW-0472">Membrane</keyword>
<keyword evidence="1" id="KW-0812">Transmembrane</keyword>